<dbReference type="Proteomes" id="UP001294444">
    <property type="component" value="Unassembled WGS sequence"/>
</dbReference>
<accession>A0AAJ4XKN2</accession>
<keyword evidence="2" id="KW-1185">Reference proteome</keyword>
<reference evidence="1" key="1">
    <citation type="submission" date="2023-10" db="EMBL/GenBank/DDBJ databases">
        <authorList>
            <person name="Guldener U."/>
        </authorList>
    </citation>
    <scope>NUCLEOTIDE SEQUENCE</scope>
    <source>
        <strain evidence="1">Mp4</strain>
    </source>
</reference>
<evidence type="ECO:0000313" key="1">
    <source>
        <dbReference type="EMBL" id="SNX84290.1"/>
    </source>
</evidence>
<evidence type="ECO:0000313" key="2">
    <source>
        <dbReference type="Proteomes" id="UP001294444"/>
    </source>
</evidence>
<dbReference type="EMBL" id="OAPG01000006">
    <property type="protein sequence ID" value="SNX84290.1"/>
    <property type="molecule type" value="Genomic_DNA"/>
</dbReference>
<comment type="caution">
    <text evidence="1">The sequence shown here is derived from an EMBL/GenBank/DDBJ whole genome shotgun (WGS) entry which is preliminary data.</text>
</comment>
<protein>
    <submittedName>
        <fullName evidence="1">Uncharacterized protein</fullName>
    </submittedName>
</protein>
<proteinExistence type="predicted"/>
<sequence>MSSFKISAYSLEGDITFQLAQYSFQYVDMGPRVYKDPRPLMGYRFSSAMMKARKLDAQHVWGYSSASVASGFISGNRASISRY</sequence>
<gene>
    <name evidence="1" type="ORF">MEPE_02999</name>
</gene>
<dbReference type="AlphaFoldDB" id="A0AAJ4XKN2"/>
<organism evidence="1 2">
    <name type="scientific">Melanopsichium pennsylvanicum</name>
    <dbReference type="NCBI Taxonomy" id="63383"/>
    <lineage>
        <taxon>Eukaryota</taxon>
        <taxon>Fungi</taxon>
        <taxon>Dikarya</taxon>
        <taxon>Basidiomycota</taxon>
        <taxon>Ustilaginomycotina</taxon>
        <taxon>Ustilaginomycetes</taxon>
        <taxon>Ustilaginales</taxon>
        <taxon>Ustilaginaceae</taxon>
        <taxon>Melanopsichium</taxon>
    </lineage>
</organism>
<name>A0AAJ4XKN2_9BASI</name>